<protein>
    <submittedName>
        <fullName evidence="1">Uncharacterized protein</fullName>
    </submittedName>
</protein>
<gene>
    <name evidence="1" type="ORF">BaRGS_00009993</name>
</gene>
<dbReference type="AlphaFoldDB" id="A0ABD0LI40"/>
<keyword evidence="2" id="KW-1185">Reference proteome</keyword>
<dbReference type="EMBL" id="JACVVK020000048">
    <property type="protein sequence ID" value="KAK7498901.1"/>
    <property type="molecule type" value="Genomic_DNA"/>
</dbReference>
<name>A0ABD0LI40_9CAEN</name>
<comment type="caution">
    <text evidence="1">The sequence shown here is derived from an EMBL/GenBank/DDBJ whole genome shotgun (WGS) entry which is preliminary data.</text>
</comment>
<accession>A0ABD0LI40</accession>
<evidence type="ECO:0000313" key="2">
    <source>
        <dbReference type="Proteomes" id="UP001519460"/>
    </source>
</evidence>
<proteinExistence type="predicted"/>
<evidence type="ECO:0000313" key="1">
    <source>
        <dbReference type="EMBL" id="KAK7498901.1"/>
    </source>
</evidence>
<dbReference type="Proteomes" id="UP001519460">
    <property type="component" value="Unassembled WGS sequence"/>
</dbReference>
<reference evidence="1 2" key="1">
    <citation type="journal article" date="2023" name="Sci. Data">
        <title>Genome assembly of the Korean intertidal mud-creeper Batillaria attramentaria.</title>
        <authorList>
            <person name="Patra A.K."/>
            <person name="Ho P.T."/>
            <person name="Jun S."/>
            <person name="Lee S.J."/>
            <person name="Kim Y."/>
            <person name="Won Y.J."/>
        </authorList>
    </citation>
    <scope>NUCLEOTIDE SEQUENCE [LARGE SCALE GENOMIC DNA]</scope>
    <source>
        <strain evidence="1">Wonlab-2016</strain>
    </source>
</reference>
<organism evidence="1 2">
    <name type="scientific">Batillaria attramentaria</name>
    <dbReference type="NCBI Taxonomy" id="370345"/>
    <lineage>
        <taxon>Eukaryota</taxon>
        <taxon>Metazoa</taxon>
        <taxon>Spiralia</taxon>
        <taxon>Lophotrochozoa</taxon>
        <taxon>Mollusca</taxon>
        <taxon>Gastropoda</taxon>
        <taxon>Caenogastropoda</taxon>
        <taxon>Sorbeoconcha</taxon>
        <taxon>Cerithioidea</taxon>
        <taxon>Batillariidae</taxon>
        <taxon>Batillaria</taxon>
    </lineage>
</organism>
<sequence>MKDAPPRKGLRLHTNRPPKSISWVLKYKIQPGLMKGAQHFKQKPLWAQGEKGHITKFIQKPARHELNGGALHSQPTRRTTTLAAVKTFTKSVEMLDDFIVGPRKRSQLNGHEMHTGHCNTGKMSGTVQQANIVFVWLS</sequence>